<dbReference type="SUPFAM" id="SSF53738">
    <property type="entry name" value="Phosphoglucomutase, first 3 domains"/>
    <property type="match status" value="3"/>
</dbReference>
<accession>F5LBB1</accession>
<keyword evidence="8" id="KW-0597">Phosphoprotein</keyword>
<evidence type="ECO:0000256" key="7">
    <source>
        <dbReference type="ARBA" id="ARBA00022526"/>
    </source>
</evidence>
<feature type="domain" description="Alpha-D-phosphohexomutase alpha/beta/alpha" evidence="17">
    <location>
        <begin position="100"/>
        <end position="196"/>
    </location>
</feature>
<dbReference type="InterPro" id="IPR005846">
    <property type="entry name" value="A-D-PHexomutase_a/b/a-III"/>
</dbReference>
<name>F5LBB1_CALTT</name>
<evidence type="ECO:0000256" key="1">
    <source>
        <dbReference type="ARBA" id="ARBA00000443"/>
    </source>
</evidence>
<dbReference type="InterPro" id="IPR036900">
    <property type="entry name" value="A-D-PHexomutase_C_sf"/>
</dbReference>
<dbReference type="GO" id="GO:0006166">
    <property type="term" value="P:purine ribonucleoside salvage"/>
    <property type="evidence" value="ECO:0007669"/>
    <property type="project" value="TreeGrafter"/>
</dbReference>
<proteinExistence type="inferred from homology"/>
<comment type="similarity">
    <text evidence="5 15">Belongs to the phosphohexose mutase family.</text>
</comment>
<feature type="domain" description="Alpha-D-phosphohexomutase C-terminal" evidence="16">
    <location>
        <begin position="538"/>
        <end position="569"/>
    </location>
</feature>
<comment type="pathway">
    <text evidence="3">Glycolipid metabolism; diglucosyl-diacylglycerol biosynthesis.</text>
</comment>
<keyword evidence="11" id="KW-0413">Isomerase</keyword>
<dbReference type="SUPFAM" id="SSF55957">
    <property type="entry name" value="Phosphoglucomutase, C-terminal domain"/>
    <property type="match status" value="1"/>
</dbReference>
<comment type="caution">
    <text evidence="20">The sequence shown here is derived from an EMBL/GenBank/DDBJ whole genome shotgun (WGS) entry which is preliminary data.</text>
</comment>
<organism evidence="20 21">
    <name type="scientific">Caldalkalibacillus thermarum (strain TA2.A1)</name>
    <dbReference type="NCBI Taxonomy" id="986075"/>
    <lineage>
        <taxon>Bacteria</taxon>
        <taxon>Bacillati</taxon>
        <taxon>Bacillota</taxon>
        <taxon>Bacilli</taxon>
        <taxon>Bacillales</taxon>
        <taxon>Bacillaceae</taxon>
        <taxon>Caldalkalibacillus</taxon>
    </lineage>
</organism>
<comment type="catalytic activity">
    <reaction evidence="1">
        <text>alpha-D-glucose 1-phosphate = alpha-D-glucose 6-phosphate</text>
        <dbReference type="Rhea" id="RHEA:23536"/>
        <dbReference type="ChEBI" id="CHEBI:58225"/>
        <dbReference type="ChEBI" id="CHEBI:58601"/>
        <dbReference type="EC" id="5.4.2.2"/>
    </reaction>
</comment>
<keyword evidence="10 15" id="KW-0460">Magnesium</keyword>
<evidence type="ECO:0000256" key="15">
    <source>
        <dbReference type="RuleBase" id="RU004326"/>
    </source>
</evidence>
<evidence type="ECO:0000256" key="5">
    <source>
        <dbReference type="ARBA" id="ARBA00010231"/>
    </source>
</evidence>
<evidence type="ECO:0000259" key="19">
    <source>
        <dbReference type="Pfam" id="PF02880"/>
    </source>
</evidence>
<evidence type="ECO:0000256" key="2">
    <source>
        <dbReference type="ARBA" id="ARBA00001946"/>
    </source>
</evidence>
<evidence type="ECO:0000259" key="17">
    <source>
        <dbReference type="Pfam" id="PF02878"/>
    </source>
</evidence>
<dbReference type="Gene3D" id="3.40.120.10">
    <property type="entry name" value="Alpha-D-Glucose-1,6-Bisphosphate, subunit A, domain 3"/>
    <property type="match status" value="3"/>
</dbReference>
<dbReference type="InterPro" id="IPR016066">
    <property type="entry name" value="A-D-PHexomutase_CS"/>
</dbReference>
<comment type="pathway">
    <text evidence="4">Lipid metabolism.</text>
</comment>
<dbReference type="CDD" id="cd05799">
    <property type="entry name" value="PGM2"/>
    <property type="match status" value="1"/>
</dbReference>
<evidence type="ECO:0000256" key="14">
    <source>
        <dbReference type="ARBA" id="ARBA00041467"/>
    </source>
</evidence>
<keyword evidence="7" id="KW-0119">Carbohydrate metabolism</keyword>
<dbReference type="GO" id="GO:0006006">
    <property type="term" value="P:glucose metabolic process"/>
    <property type="evidence" value="ECO:0007669"/>
    <property type="project" value="UniProtKB-KW"/>
</dbReference>
<evidence type="ECO:0000256" key="13">
    <source>
        <dbReference type="ARBA" id="ARBA00041398"/>
    </source>
</evidence>
<dbReference type="Gene3D" id="3.30.310.50">
    <property type="entry name" value="Alpha-D-phosphohexomutase, C-terminal domain"/>
    <property type="match status" value="1"/>
</dbReference>
<dbReference type="Pfam" id="PF00408">
    <property type="entry name" value="PGM_PMM_IV"/>
    <property type="match status" value="1"/>
</dbReference>
<dbReference type="PANTHER" id="PTHR45745">
    <property type="entry name" value="PHOSPHOMANNOMUTASE 45A"/>
    <property type="match status" value="1"/>
</dbReference>
<dbReference type="GO" id="GO:0000287">
    <property type="term" value="F:magnesium ion binding"/>
    <property type="evidence" value="ECO:0007669"/>
    <property type="project" value="InterPro"/>
</dbReference>
<evidence type="ECO:0000256" key="3">
    <source>
        <dbReference type="ARBA" id="ARBA00005164"/>
    </source>
</evidence>
<dbReference type="Pfam" id="PF02878">
    <property type="entry name" value="PGM_PMM_I"/>
    <property type="match status" value="1"/>
</dbReference>
<dbReference type="OrthoDB" id="9806956at2"/>
<evidence type="ECO:0000313" key="21">
    <source>
        <dbReference type="Proteomes" id="UP000010716"/>
    </source>
</evidence>
<dbReference type="PRINTS" id="PR00509">
    <property type="entry name" value="PGMPMM"/>
</dbReference>
<keyword evidence="9 15" id="KW-0479">Metal-binding</keyword>
<dbReference type="EC" id="5.4.2.2" evidence="6"/>
<dbReference type="Pfam" id="PF02880">
    <property type="entry name" value="PGM_PMM_III"/>
    <property type="match status" value="1"/>
</dbReference>
<reference evidence="20 21" key="1">
    <citation type="journal article" date="2011" name="J. Bacteriol.">
        <title>Draft genome sequence of the thermoalkaliphilic Caldalkalibacillus thermarum strain TA2.A1.</title>
        <authorList>
            <person name="Kalamorz F."/>
            <person name="Keis S."/>
            <person name="McMillan D.G."/>
            <person name="Olsson K."/>
            <person name="Stanton J.A."/>
            <person name="Stockwell P."/>
            <person name="Black M.A."/>
            <person name="Klingeman D.M."/>
            <person name="Land M.L."/>
            <person name="Han C.S."/>
            <person name="Martin S.L."/>
            <person name="Becher S.A."/>
            <person name="Peddie C.J."/>
            <person name="Morgan H.W."/>
            <person name="Matthies D."/>
            <person name="Preiss L."/>
            <person name="Meier T."/>
            <person name="Brown S.D."/>
            <person name="Cook G.M."/>
        </authorList>
    </citation>
    <scope>NUCLEOTIDE SEQUENCE [LARGE SCALE GENOMIC DNA]</scope>
    <source>
        <strain evidence="20 21">TA2.A1</strain>
    </source>
</reference>
<comment type="cofactor">
    <cofactor evidence="2">
        <name>Mg(2+)</name>
        <dbReference type="ChEBI" id="CHEBI:18420"/>
    </cofactor>
</comment>
<keyword evidence="7" id="KW-0313">Glucose metabolism</keyword>
<gene>
    <name evidence="20" type="ORF">CathTA2_0102</name>
</gene>
<evidence type="ECO:0000313" key="20">
    <source>
        <dbReference type="EMBL" id="EGL81372.1"/>
    </source>
</evidence>
<evidence type="ECO:0000256" key="8">
    <source>
        <dbReference type="ARBA" id="ARBA00022553"/>
    </source>
</evidence>
<dbReference type="GO" id="GO:0004614">
    <property type="term" value="F:phosphoglucomutase activity"/>
    <property type="evidence" value="ECO:0007669"/>
    <property type="project" value="UniProtKB-EC"/>
</dbReference>
<sequence>MNLEQERYQRWINAPGLDPALRKELEAIKDQPAEITERFYTHLSFGTGGMRGEIGAGTNRMNIYTIRKATLGLAHYLHNRKRGDLNPEQSNNMSPSKQNKDDLQVVIAYDCRHQSDRFALEAALTLARQGIKAYLFPALAPTPQLSFAVRRLQADAGIMITASHNPPEYNGYKVYGPDGAQLNVQDAEQLMREIGRVEDELSIEVLRQEEAIDQGLLVYLDEQIDREYVRYVTSLSLRPEIIKQMGDQYKIVFTPLHGAATKPVQAVLREAGFRQVYMVEEQVTPDPDFSTVASPNPEEHEAFTLAIEKARAVDADLIMGTDPDADRMGLVVRDDQGAYRVLTGNQTGALLLHYILTQKQAQGKLAPNHTICKTIVTSELGRVIGRDFGLETIDTLTGFKFIGEKIKQFKAAGDRQFLFGYEESYGYLIGDEVRDKDAVQAVLLAAEMGAYYKAKGLTLYEALLDLYEQYGYYREDLISVTLKGREGLQQIKQTMAMLREHPPHTLAGQPVAVLEDYQTQVRHDLVQDKQEPLHLPASNVLKFILQDETWVCVRPSGTEPKLKLYIGVKGESLDEAENKLQAVKKALKELVSL</sequence>
<evidence type="ECO:0000256" key="9">
    <source>
        <dbReference type="ARBA" id="ARBA00022723"/>
    </source>
</evidence>
<dbReference type="InterPro" id="IPR005841">
    <property type="entry name" value="Alpha-D-phosphohexomutase_SF"/>
</dbReference>
<dbReference type="InterPro" id="IPR016055">
    <property type="entry name" value="A-D-PHexomutase_a/b/a-I/II/III"/>
</dbReference>
<dbReference type="PANTHER" id="PTHR45745:SF1">
    <property type="entry name" value="PHOSPHOGLUCOMUTASE 2B-RELATED"/>
    <property type="match status" value="1"/>
</dbReference>
<protein>
    <recommendedName>
        <fullName evidence="12">Phosphoglucomutase</fullName>
        <ecNumber evidence="6">5.4.2.2</ecNumber>
    </recommendedName>
    <alternativeName>
        <fullName evidence="14">Alpha-phosphoglucomutase</fullName>
    </alternativeName>
    <alternativeName>
        <fullName evidence="13">Glucose phosphomutase</fullName>
    </alternativeName>
</protein>
<dbReference type="Proteomes" id="UP000010716">
    <property type="component" value="Unassembled WGS sequence"/>
</dbReference>
<evidence type="ECO:0000256" key="11">
    <source>
        <dbReference type="ARBA" id="ARBA00023235"/>
    </source>
</evidence>
<evidence type="ECO:0000256" key="10">
    <source>
        <dbReference type="ARBA" id="ARBA00022842"/>
    </source>
</evidence>
<dbReference type="InterPro" id="IPR005843">
    <property type="entry name" value="A-D-PHexomutase_C"/>
</dbReference>
<dbReference type="InterPro" id="IPR005844">
    <property type="entry name" value="A-D-PHexomutase_a/b/a-I"/>
</dbReference>
<dbReference type="eggNOG" id="COG1109">
    <property type="taxonomic scope" value="Bacteria"/>
</dbReference>
<dbReference type="InterPro" id="IPR005845">
    <property type="entry name" value="A-D-PHexomutase_a/b/a-II"/>
</dbReference>
<evidence type="ECO:0000259" key="18">
    <source>
        <dbReference type="Pfam" id="PF02879"/>
    </source>
</evidence>
<dbReference type="Pfam" id="PF02879">
    <property type="entry name" value="PGM_PMM_II"/>
    <property type="match status" value="1"/>
</dbReference>
<dbReference type="AlphaFoldDB" id="F5LBB1"/>
<dbReference type="RefSeq" id="WP_007506644.1">
    <property type="nucleotide sequence ID" value="NZ_AFCE01000237.1"/>
</dbReference>
<evidence type="ECO:0000256" key="4">
    <source>
        <dbReference type="ARBA" id="ARBA00005189"/>
    </source>
</evidence>
<evidence type="ECO:0000256" key="6">
    <source>
        <dbReference type="ARBA" id="ARBA00012728"/>
    </source>
</evidence>
<evidence type="ECO:0000256" key="12">
    <source>
        <dbReference type="ARBA" id="ARBA00039995"/>
    </source>
</evidence>
<feature type="domain" description="Alpha-D-phosphohexomutase alpha/beta/alpha" evidence="18">
    <location>
        <begin position="227"/>
        <end position="336"/>
    </location>
</feature>
<evidence type="ECO:0000259" key="16">
    <source>
        <dbReference type="Pfam" id="PF00408"/>
    </source>
</evidence>
<feature type="domain" description="Alpha-D-phosphohexomutase alpha/beta/alpha" evidence="19">
    <location>
        <begin position="344"/>
        <end position="469"/>
    </location>
</feature>
<dbReference type="GO" id="GO:0008973">
    <property type="term" value="F:phosphopentomutase activity"/>
    <property type="evidence" value="ECO:0007669"/>
    <property type="project" value="TreeGrafter"/>
</dbReference>
<dbReference type="EMBL" id="AFCE01000237">
    <property type="protein sequence ID" value="EGL81372.1"/>
    <property type="molecule type" value="Genomic_DNA"/>
</dbReference>
<dbReference type="PROSITE" id="PS00710">
    <property type="entry name" value="PGM_PMM"/>
    <property type="match status" value="1"/>
</dbReference>